<evidence type="ECO:0008006" key="4">
    <source>
        <dbReference type="Google" id="ProtNLM"/>
    </source>
</evidence>
<accession>A0ABR2SXI5</accession>
<comment type="caution">
    <text evidence="2">The sequence shown here is derived from an EMBL/GenBank/DDBJ whole genome shotgun (WGS) entry which is preliminary data.</text>
</comment>
<organism evidence="2 3">
    <name type="scientific">Hibiscus sabdariffa</name>
    <name type="common">roselle</name>
    <dbReference type="NCBI Taxonomy" id="183260"/>
    <lineage>
        <taxon>Eukaryota</taxon>
        <taxon>Viridiplantae</taxon>
        <taxon>Streptophyta</taxon>
        <taxon>Embryophyta</taxon>
        <taxon>Tracheophyta</taxon>
        <taxon>Spermatophyta</taxon>
        <taxon>Magnoliopsida</taxon>
        <taxon>eudicotyledons</taxon>
        <taxon>Gunneridae</taxon>
        <taxon>Pentapetalae</taxon>
        <taxon>rosids</taxon>
        <taxon>malvids</taxon>
        <taxon>Malvales</taxon>
        <taxon>Malvaceae</taxon>
        <taxon>Malvoideae</taxon>
        <taxon>Hibiscus</taxon>
    </lineage>
</organism>
<feature type="compositionally biased region" description="Basic and acidic residues" evidence="1">
    <location>
        <begin position="42"/>
        <end position="57"/>
    </location>
</feature>
<sequence>MERKSSSCRRRPNCMGCMPPIFRLFSKHHKRSKFITCGKEQRKEAAHDEERLKDAKLSIRSPTVPVEMPPSMSVESENENRRHALVARLMGLDKFPPPQESSADAEKRVKMPPVGAAEKCDAELKALQRIIEVVKTSISVGLGENCELSKSSSSSFSFLIY</sequence>
<dbReference type="PANTHER" id="PTHR37234">
    <property type="entry name" value="OS03G0319200 PROTEIN"/>
    <property type="match status" value="1"/>
</dbReference>
<dbReference type="PANTHER" id="PTHR37234:SF1">
    <property type="entry name" value="OS03G0319200 PROTEIN"/>
    <property type="match status" value="1"/>
</dbReference>
<evidence type="ECO:0000313" key="2">
    <source>
        <dbReference type="EMBL" id="KAK9029852.1"/>
    </source>
</evidence>
<evidence type="ECO:0000256" key="1">
    <source>
        <dbReference type="SAM" id="MobiDB-lite"/>
    </source>
</evidence>
<evidence type="ECO:0000313" key="3">
    <source>
        <dbReference type="Proteomes" id="UP001396334"/>
    </source>
</evidence>
<keyword evidence="3" id="KW-1185">Reference proteome</keyword>
<dbReference type="Proteomes" id="UP001396334">
    <property type="component" value="Unassembled WGS sequence"/>
</dbReference>
<protein>
    <recommendedName>
        <fullName evidence="4">DUF3741 domain-containing protein</fullName>
    </recommendedName>
</protein>
<dbReference type="EMBL" id="JBBPBN010000010">
    <property type="protein sequence ID" value="KAK9029852.1"/>
    <property type="molecule type" value="Genomic_DNA"/>
</dbReference>
<name>A0ABR2SXI5_9ROSI</name>
<feature type="region of interest" description="Disordered" evidence="1">
    <location>
        <begin position="42"/>
        <end position="79"/>
    </location>
</feature>
<gene>
    <name evidence="2" type="ORF">V6N11_031297</name>
</gene>
<proteinExistence type="predicted"/>
<reference evidence="2 3" key="1">
    <citation type="journal article" date="2024" name="G3 (Bethesda)">
        <title>Genome assembly of Hibiscus sabdariffa L. provides insights into metabolisms of medicinal natural products.</title>
        <authorList>
            <person name="Kim T."/>
        </authorList>
    </citation>
    <scope>NUCLEOTIDE SEQUENCE [LARGE SCALE GENOMIC DNA]</scope>
    <source>
        <strain evidence="2">TK-2024</strain>
        <tissue evidence="2">Old leaves</tissue>
    </source>
</reference>